<dbReference type="Pfam" id="PF00581">
    <property type="entry name" value="Rhodanese"/>
    <property type="match status" value="1"/>
</dbReference>
<dbReference type="Gene3D" id="3.40.250.10">
    <property type="entry name" value="Rhodanese-like domain"/>
    <property type="match status" value="1"/>
</dbReference>
<organism evidence="2">
    <name type="scientific">Alexandrium monilatum</name>
    <dbReference type="NCBI Taxonomy" id="311494"/>
    <lineage>
        <taxon>Eukaryota</taxon>
        <taxon>Sar</taxon>
        <taxon>Alveolata</taxon>
        <taxon>Dinophyceae</taxon>
        <taxon>Gonyaulacales</taxon>
        <taxon>Pyrocystaceae</taxon>
        <taxon>Alexandrium</taxon>
    </lineage>
</organism>
<proteinExistence type="predicted"/>
<dbReference type="PROSITE" id="PS50206">
    <property type="entry name" value="RHODANESE_3"/>
    <property type="match status" value="1"/>
</dbReference>
<gene>
    <name evidence="2" type="ORF">AMON00008_LOCUS20897</name>
</gene>
<accession>A0A7S4QIA1</accession>
<evidence type="ECO:0000259" key="1">
    <source>
        <dbReference type="PROSITE" id="PS50206"/>
    </source>
</evidence>
<evidence type="ECO:0000313" key="2">
    <source>
        <dbReference type="EMBL" id="CAE4584500.1"/>
    </source>
</evidence>
<feature type="domain" description="Rhodanese" evidence="1">
    <location>
        <begin position="66"/>
        <end position="181"/>
    </location>
</feature>
<dbReference type="EMBL" id="HBNR01030599">
    <property type="protein sequence ID" value="CAE4584500.1"/>
    <property type="molecule type" value="Transcribed_RNA"/>
</dbReference>
<dbReference type="InterPro" id="IPR036873">
    <property type="entry name" value="Rhodanese-like_dom_sf"/>
</dbReference>
<sequence length="184" mass="18672">MCDASSFTKMAVVAAGAGALGLLVGKKLGTKGPTGFVERIGDAKAKNISVITPAEAKTFIAGDGHPASKPLIIDVRDSGDIAEGIKGAVNIPLSTLVFAADQDFSVGDDIEVNGQVKIPKGTKFCHPQLAGSKAKPILVSCGLGGQALIGAGILADYGFTNVKVVDGGNIAWMNAKGEVCDCMK</sequence>
<protein>
    <recommendedName>
        <fullName evidence="1">Rhodanese domain-containing protein</fullName>
    </recommendedName>
</protein>
<reference evidence="2" key="1">
    <citation type="submission" date="2021-01" db="EMBL/GenBank/DDBJ databases">
        <authorList>
            <person name="Corre E."/>
            <person name="Pelletier E."/>
            <person name="Niang G."/>
            <person name="Scheremetjew M."/>
            <person name="Finn R."/>
            <person name="Kale V."/>
            <person name="Holt S."/>
            <person name="Cochrane G."/>
            <person name="Meng A."/>
            <person name="Brown T."/>
            <person name="Cohen L."/>
        </authorList>
    </citation>
    <scope>NUCLEOTIDE SEQUENCE</scope>
    <source>
        <strain evidence="2">CCMP3105</strain>
    </source>
</reference>
<name>A0A7S4QIA1_9DINO</name>
<dbReference type="SUPFAM" id="SSF52821">
    <property type="entry name" value="Rhodanese/Cell cycle control phosphatase"/>
    <property type="match status" value="1"/>
</dbReference>
<dbReference type="AlphaFoldDB" id="A0A7S4QIA1"/>
<dbReference type="SMART" id="SM00450">
    <property type="entry name" value="RHOD"/>
    <property type="match status" value="1"/>
</dbReference>
<dbReference type="CDD" id="cd00158">
    <property type="entry name" value="RHOD"/>
    <property type="match status" value="1"/>
</dbReference>
<dbReference type="InterPro" id="IPR001763">
    <property type="entry name" value="Rhodanese-like_dom"/>
</dbReference>